<dbReference type="EMBL" id="LNFP01001789">
    <property type="protein sequence ID" value="KUF85078.1"/>
    <property type="molecule type" value="Genomic_DNA"/>
</dbReference>
<dbReference type="GO" id="GO:0005840">
    <property type="term" value="C:ribosome"/>
    <property type="evidence" value="ECO:0007669"/>
    <property type="project" value="UniProtKB-KW"/>
</dbReference>
<reference evidence="3 4" key="1">
    <citation type="submission" date="2015-11" db="EMBL/GenBank/DDBJ databases">
        <title>Genomes and virulence difference between two physiological races of Phytophthora nicotianae.</title>
        <authorList>
            <person name="Liu H."/>
            <person name="Ma X."/>
            <person name="Yu H."/>
            <person name="Fang D."/>
            <person name="Li Y."/>
            <person name="Wang X."/>
            <person name="Wang W."/>
            <person name="Dong Y."/>
            <person name="Xiao B."/>
        </authorList>
    </citation>
    <scope>NUCLEOTIDE SEQUENCE [LARGE SCALE GENOMIC DNA]</scope>
    <source>
        <strain evidence="4">race 1</strain>
    </source>
</reference>
<accession>A0A0W8CM26</accession>
<feature type="domain" description="HAT C-terminal dimerisation" evidence="2">
    <location>
        <begin position="106"/>
        <end position="180"/>
    </location>
</feature>
<dbReference type="InterPro" id="IPR008906">
    <property type="entry name" value="HATC_C_dom"/>
</dbReference>
<proteinExistence type="predicted"/>
<dbReference type="GO" id="GO:0006357">
    <property type="term" value="P:regulation of transcription by RNA polymerase II"/>
    <property type="evidence" value="ECO:0007669"/>
    <property type="project" value="TreeGrafter"/>
</dbReference>
<evidence type="ECO:0000313" key="3">
    <source>
        <dbReference type="EMBL" id="KUF85078.1"/>
    </source>
</evidence>
<name>A0A0W8CM26_PHYNI</name>
<dbReference type="Pfam" id="PF05699">
    <property type="entry name" value="Dimer_Tnp_hAT"/>
    <property type="match status" value="1"/>
</dbReference>
<dbReference type="AlphaFoldDB" id="A0A0W8CM26"/>
<gene>
    <name evidence="3" type="ORF">AM588_10001196</name>
</gene>
<dbReference type="InterPro" id="IPR052717">
    <property type="entry name" value="Vacuolar_transposase_reg"/>
</dbReference>
<protein>
    <submittedName>
        <fullName evidence="3">39S ribosomal protein L24</fullName>
    </submittedName>
</protein>
<dbReference type="PANTHER" id="PTHR46169">
    <property type="entry name" value="DNA REPLICATION-RELATED ELEMENT FACTOR, ISOFORM A"/>
    <property type="match status" value="1"/>
</dbReference>
<dbReference type="SUPFAM" id="SSF53098">
    <property type="entry name" value="Ribonuclease H-like"/>
    <property type="match status" value="1"/>
</dbReference>
<feature type="compositionally biased region" description="Acidic residues" evidence="1">
    <location>
        <begin position="68"/>
        <end position="78"/>
    </location>
</feature>
<organism evidence="3 4">
    <name type="scientific">Phytophthora nicotianae</name>
    <name type="common">Potato buckeye rot agent</name>
    <name type="synonym">Phytophthora parasitica</name>
    <dbReference type="NCBI Taxonomy" id="4792"/>
    <lineage>
        <taxon>Eukaryota</taxon>
        <taxon>Sar</taxon>
        <taxon>Stramenopiles</taxon>
        <taxon>Oomycota</taxon>
        <taxon>Peronosporomycetes</taxon>
        <taxon>Peronosporales</taxon>
        <taxon>Peronosporaceae</taxon>
        <taxon>Phytophthora</taxon>
    </lineage>
</organism>
<dbReference type="InterPro" id="IPR012337">
    <property type="entry name" value="RNaseH-like_sf"/>
</dbReference>
<evidence type="ECO:0000256" key="1">
    <source>
        <dbReference type="SAM" id="MobiDB-lite"/>
    </source>
</evidence>
<comment type="caution">
    <text evidence="3">The sequence shown here is derived from an EMBL/GenBank/DDBJ whole genome shotgun (WGS) entry which is preliminary data.</text>
</comment>
<evidence type="ECO:0000313" key="4">
    <source>
        <dbReference type="Proteomes" id="UP000054636"/>
    </source>
</evidence>
<evidence type="ECO:0000259" key="2">
    <source>
        <dbReference type="Pfam" id="PF05699"/>
    </source>
</evidence>
<dbReference type="GO" id="GO:0005634">
    <property type="term" value="C:nucleus"/>
    <property type="evidence" value="ECO:0007669"/>
    <property type="project" value="TreeGrafter"/>
</dbReference>
<keyword evidence="3" id="KW-0689">Ribosomal protein</keyword>
<keyword evidence="3" id="KW-0687">Ribonucleoprotein</keyword>
<sequence length="185" mass="21247">MPKWSLDTVHYVAALLDPRRKHKLHKYGVDEHKLTMARRTILSNMRKIMDKLPKKKLKPNHESSLNDISDDSDDDDESKCDYQRESPEYMEINRYYGLRLSHTELLDFDLLKWWHKVTYTSSDGDLAPFPILGLVARSVLCIPASSAMSESNFSDAGNAFGKKRTTLNPYVLDDILVARSSIDTL</sequence>
<dbReference type="GO" id="GO:0046983">
    <property type="term" value="F:protein dimerization activity"/>
    <property type="evidence" value="ECO:0007669"/>
    <property type="project" value="InterPro"/>
</dbReference>
<feature type="region of interest" description="Disordered" evidence="1">
    <location>
        <begin position="56"/>
        <end position="82"/>
    </location>
</feature>
<dbReference type="PANTHER" id="PTHR46169:SF15">
    <property type="entry name" value="INNER CENTROMERE PROTEIN A-LIKE ISOFORM X1-RELATED"/>
    <property type="match status" value="1"/>
</dbReference>
<dbReference type="Proteomes" id="UP000054636">
    <property type="component" value="Unassembled WGS sequence"/>
</dbReference>